<accession>A0AAJ0UE42</accession>
<dbReference type="AlphaFoldDB" id="A0AAJ0UE42"/>
<comment type="caution">
    <text evidence="1">The sequence shown here is derived from an EMBL/GenBank/DDBJ whole genome shotgun (WGS) entry which is preliminary data.</text>
</comment>
<dbReference type="Proteomes" id="UP001296967">
    <property type="component" value="Unassembled WGS sequence"/>
</dbReference>
<gene>
    <name evidence="1" type="ORF">CCR82_03790</name>
</gene>
<dbReference type="InterPro" id="IPR038573">
    <property type="entry name" value="BrnT_sf"/>
</dbReference>
<proteinExistence type="predicted"/>
<keyword evidence="2" id="KW-1185">Reference proteome</keyword>
<dbReference type="Pfam" id="PF04365">
    <property type="entry name" value="BrnT_toxin"/>
    <property type="match status" value="1"/>
</dbReference>
<evidence type="ECO:0000313" key="2">
    <source>
        <dbReference type="Proteomes" id="UP001296967"/>
    </source>
</evidence>
<dbReference type="InterPro" id="IPR007460">
    <property type="entry name" value="BrnT_toxin"/>
</dbReference>
<dbReference type="EMBL" id="NHSF01000020">
    <property type="protein sequence ID" value="MBK5929676.1"/>
    <property type="molecule type" value="Genomic_DNA"/>
</dbReference>
<sequence length="92" mass="10645">MIFEWDSAKAASNLRKHGVDFNDAVEVFKDPLAKIFADDWHSQGERREIIIGHTYGRRLCLVVFAETHDGDVRLISARLATPKEQRDYERQS</sequence>
<evidence type="ECO:0000313" key="1">
    <source>
        <dbReference type="EMBL" id="MBK5929676.1"/>
    </source>
</evidence>
<name>A0AAJ0UE42_HALSE</name>
<reference evidence="1" key="2">
    <citation type="journal article" date="2020" name="Microorganisms">
        <title>Osmotic Adaptation and Compatible Solute Biosynthesis of Phototrophic Bacteria as Revealed from Genome Analyses.</title>
        <authorList>
            <person name="Imhoff J.F."/>
            <person name="Rahn T."/>
            <person name="Kunzel S."/>
            <person name="Keller A."/>
            <person name="Neulinger S.C."/>
        </authorList>
    </citation>
    <scope>NUCLEOTIDE SEQUENCE</scope>
    <source>
        <strain evidence="1">DSM 4395</strain>
    </source>
</reference>
<evidence type="ECO:0008006" key="3">
    <source>
        <dbReference type="Google" id="ProtNLM"/>
    </source>
</evidence>
<reference evidence="1" key="1">
    <citation type="submission" date="2017-05" db="EMBL/GenBank/DDBJ databases">
        <authorList>
            <person name="Imhoff J.F."/>
            <person name="Rahn T."/>
            <person name="Kuenzel S."/>
            <person name="Neulinger S.C."/>
        </authorList>
    </citation>
    <scope>NUCLEOTIDE SEQUENCE</scope>
    <source>
        <strain evidence="1">DSM 4395</strain>
    </source>
</reference>
<dbReference type="Gene3D" id="3.10.450.530">
    <property type="entry name" value="Ribonuclease toxin, BrnT, of type II toxin-antitoxin system"/>
    <property type="match status" value="1"/>
</dbReference>
<protein>
    <recommendedName>
        <fullName evidence="3">BrnT family toxin</fullName>
    </recommendedName>
</protein>
<dbReference type="RefSeq" id="WP_201244079.1">
    <property type="nucleotide sequence ID" value="NZ_NHSF01000020.1"/>
</dbReference>
<organism evidence="1 2">
    <name type="scientific">Halochromatium salexigens</name>
    <name type="common">Chromatium salexigens</name>
    <dbReference type="NCBI Taxonomy" id="49447"/>
    <lineage>
        <taxon>Bacteria</taxon>
        <taxon>Pseudomonadati</taxon>
        <taxon>Pseudomonadota</taxon>
        <taxon>Gammaproteobacteria</taxon>
        <taxon>Chromatiales</taxon>
        <taxon>Chromatiaceae</taxon>
        <taxon>Halochromatium</taxon>
    </lineage>
</organism>